<evidence type="ECO:0000313" key="2">
    <source>
        <dbReference type="EMBL" id="ADD93379.1"/>
    </source>
</evidence>
<feature type="region of interest" description="Disordered" evidence="1">
    <location>
        <begin position="59"/>
        <end position="102"/>
    </location>
</feature>
<sequence>MDSRKGARAAPKRPSAGTKAVKAVRGVGAQRLRNSPALDVVRDRASTIRDLAEPENLSGKRIKGISPKNFLPGRLKQIPPRGGRIIPNADGSGEKSREGGGL</sequence>
<evidence type="ECO:0000256" key="1">
    <source>
        <dbReference type="SAM" id="MobiDB-lite"/>
    </source>
</evidence>
<dbReference type="EMBL" id="GU942979">
    <property type="protein sequence ID" value="ADD93379.1"/>
    <property type="molecule type" value="Genomic_DNA"/>
</dbReference>
<reference evidence="2" key="1">
    <citation type="journal article" date="2010" name="ISME J.">
        <title>Metagenome of the Mediterranean deep chlorophyll maximum studied by direct and fosmid library 454 pyrosequencing.</title>
        <authorList>
            <person name="Ghai R."/>
            <person name="Martin-Cuadrado A.B."/>
            <person name="Molto A.G."/>
            <person name="Heredia I.G."/>
            <person name="Cabrera R."/>
            <person name="Martin J."/>
            <person name="Verdu M."/>
            <person name="Deschamps P."/>
            <person name="Moreira D."/>
            <person name="Lopez-Garcia P."/>
            <person name="Mira A."/>
            <person name="Rodriguez-Valera F."/>
        </authorList>
    </citation>
    <scope>NUCLEOTIDE SEQUENCE</scope>
</reference>
<proteinExistence type="predicted"/>
<feature type="compositionally biased region" description="Basic and acidic residues" evidence="1">
    <location>
        <begin position="92"/>
        <end position="102"/>
    </location>
</feature>
<protein>
    <submittedName>
        <fullName evidence="2">Uncharacterized protein</fullName>
    </submittedName>
</protein>
<name>D6PCC8_9BACT</name>
<dbReference type="AlphaFoldDB" id="D6PCC8"/>
<feature type="region of interest" description="Disordered" evidence="1">
    <location>
        <begin position="1"/>
        <end position="22"/>
    </location>
</feature>
<organism evidence="2">
    <name type="scientific">uncultured marine bacterium MedDCM-OCT-S01-C143</name>
    <dbReference type="NCBI Taxonomy" id="743046"/>
    <lineage>
        <taxon>Bacteria</taxon>
        <taxon>environmental samples</taxon>
    </lineage>
</organism>
<accession>D6PCC8</accession>
<feature type="compositionally biased region" description="Basic residues" evidence="1">
    <location>
        <begin position="1"/>
        <end position="11"/>
    </location>
</feature>